<evidence type="ECO:0000313" key="3">
    <source>
        <dbReference type="WBParaSite" id="L893_g23051.t1"/>
    </source>
</evidence>
<proteinExistence type="predicted"/>
<dbReference type="Proteomes" id="UP000095287">
    <property type="component" value="Unplaced"/>
</dbReference>
<name>A0A1I7Z5I2_9BILA</name>
<keyword evidence="1" id="KW-1133">Transmembrane helix</keyword>
<sequence length="95" mass="10433">MTGNTTHVDSVRTLFLEMANARRTTYYLIIEPPIKDPDISSFPVLSAPECALKPVPSVQSLLVPLDSEKDPATIPSQLITSVVVYVLFGAVRYKV</sequence>
<evidence type="ECO:0000313" key="2">
    <source>
        <dbReference type="Proteomes" id="UP000095287"/>
    </source>
</evidence>
<reference evidence="3" key="1">
    <citation type="submission" date="2016-11" db="UniProtKB">
        <authorList>
            <consortium name="WormBaseParasite"/>
        </authorList>
    </citation>
    <scope>IDENTIFICATION</scope>
</reference>
<keyword evidence="1" id="KW-0472">Membrane</keyword>
<keyword evidence="1" id="KW-0812">Transmembrane</keyword>
<protein>
    <submittedName>
        <fullName evidence="3">Transmembrane protein</fullName>
    </submittedName>
</protein>
<organism evidence="2 3">
    <name type="scientific">Steinernema glaseri</name>
    <dbReference type="NCBI Taxonomy" id="37863"/>
    <lineage>
        <taxon>Eukaryota</taxon>
        <taxon>Metazoa</taxon>
        <taxon>Ecdysozoa</taxon>
        <taxon>Nematoda</taxon>
        <taxon>Chromadorea</taxon>
        <taxon>Rhabditida</taxon>
        <taxon>Tylenchina</taxon>
        <taxon>Panagrolaimomorpha</taxon>
        <taxon>Strongyloidoidea</taxon>
        <taxon>Steinernematidae</taxon>
        <taxon>Steinernema</taxon>
    </lineage>
</organism>
<accession>A0A1I7Z5I2</accession>
<keyword evidence="2" id="KW-1185">Reference proteome</keyword>
<dbReference type="WBParaSite" id="L893_g23051.t1">
    <property type="protein sequence ID" value="L893_g23051.t1"/>
    <property type="gene ID" value="L893_g23051"/>
</dbReference>
<evidence type="ECO:0000256" key="1">
    <source>
        <dbReference type="SAM" id="Phobius"/>
    </source>
</evidence>
<feature type="transmembrane region" description="Helical" evidence="1">
    <location>
        <begin position="74"/>
        <end position="93"/>
    </location>
</feature>
<dbReference type="AlphaFoldDB" id="A0A1I7Z5I2"/>